<feature type="region of interest" description="Disordered" evidence="1">
    <location>
        <begin position="107"/>
        <end position="134"/>
    </location>
</feature>
<dbReference type="Proteomes" id="UP000663865">
    <property type="component" value="Unassembled WGS sequence"/>
</dbReference>
<evidence type="ECO:0000313" key="4">
    <source>
        <dbReference type="Proteomes" id="UP000663838"/>
    </source>
</evidence>
<organism evidence="3 4">
    <name type="scientific">Rotaria socialis</name>
    <dbReference type="NCBI Taxonomy" id="392032"/>
    <lineage>
        <taxon>Eukaryota</taxon>
        <taxon>Metazoa</taxon>
        <taxon>Spiralia</taxon>
        <taxon>Gnathifera</taxon>
        <taxon>Rotifera</taxon>
        <taxon>Eurotatoria</taxon>
        <taxon>Bdelloidea</taxon>
        <taxon>Philodinida</taxon>
        <taxon>Philodinidae</taxon>
        <taxon>Rotaria</taxon>
    </lineage>
</organism>
<feature type="compositionally biased region" description="Low complexity" evidence="1">
    <location>
        <begin position="38"/>
        <end position="50"/>
    </location>
</feature>
<evidence type="ECO:0000256" key="1">
    <source>
        <dbReference type="SAM" id="MobiDB-lite"/>
    </source>
</evidence>
<comment type="caution">
    <text evidence="3">The sequence shown here is derived from an EMBL/GenBank/DDBJ whole genome shotgun (WGS) entry which is preliminary data.</text>
</comment>
<evidence type="ECO:0000313" key="3">
    <source>
        <dbReference type="EMBL" id="CAF4633552.1"/>
    </source>
</evidence>
<dbReference type="PANTHER" id="PTHR16021">
    <property type="entry name" value="MANSC DOMAIN CONTAINING PROTEIN 1"/>
    <property type="match status" value="1"/>
</dbReference>
<feature type="compositionally biased region" description="Polar residues" evidence="1">
    <location>
        <begin position="439"/>
        <end position="449"/>
    </location>
</feature>
<feature type="compositionally biased region" description="Low complexity" evidence="1">
    <location>
        <begin position="483"/>
        <end position="495"/>
    </location>
</feature>
<dbReference type="EMBL" id="CAJOBS010000732">
    <property type="protein sequence ID" value="CAF4633552.1"/>
    <property type="molecule type" value="Genomic_DNA"/>
</dbReference>
<feature type="region of interest" description="Disordered" evidence="1">
    <location>
        <begin position="421"/>
        <end position="449"/>
    </location>
</feature>
<dbReference type="EMBL" id="CAJNYV010000111">
    <property type="protein sequence ID" value="CAF3343619.1"/>
    <property type="molecule type" value="Genomic_DNA"/>
</dbReference>
<dbReference type="InterPro" id="IPR052660">
    <property type="entry name" value="Erythrocyte_Invasion_ImmMod"/>
</dbReference>
<proteinExistence type="predicted"/>
<dbReference type="PANTHER" id="PTHR16021:SF23">
    <property type="entry name" value="FI18411P1-RELATED"/>
    <property type="match status" value="1"/>
</dbReference>
<protein>
    <submittedName>
        <fullName evidence="3">Uncharacterized protein</fullName>
    </submittedName>
</protein>
<accession>A0A821ECF4</accession>
<dbReference type="Proteomes" id="UP000663838">
    <property type="component" value="Unassembled WGS sequence"/>
</dbReference>
<sequence>MSSSSPPPSLLNNKKPIRELSSITNHLLLTKTLNALVNNNNNNNNNSQMPIPAPPPSTSSIKENIPNDPNLIQQQKALNLRLAAALKPVDRDNVAALLQFYQTLANNNNNNNNTNTNTNNNSHNNTQNSSSFIDNSSLLNSSNLNNLSILKAQSAAKRCTSMAYLCRFNQRNRLIEVPTSSEYYSQQNGIAHEHLKQLIIQEFQIPKSSLIIQIWNEQYQEYIDIESYKKLPFEGRLQVLIEKEVNSTGNSPSVTSKSPTTPIFSTTIPTMVRSITPIPLQPSLSDNHRDEDLPSKSYEEPGITVSPMHQIDNLNGSQHNIMYDLLPKPSDGIPIPRFPPHIAAFLNGNGDANQLNALVQALYQEIVKYELYPNADELRSIVSRLVDRHPNSISVIGSIELLVRKLYYKFCNERKKYPVELKRRQPNKRKRLTREDDSVMSNVQQGRNSNTIHDLDRLMHLWTTTNEYKDSTPNENIHQQQHSPSGSSGSSSPVSNHNANDNREQWEGCQKYHPLNLSIGSHNNNNLMCTE</sequence>
<gene>
    <name evidence="2" type="ORF">KIK155_LOCUS2956</name>
    <name evidence="3" type="ORF">TOA249_LOCUS12770</name>
</gene>
<name>A0A821ECF4_9BILA</name>
<feature type="compositionally biased region" description="Polar residues" evidence="1">
    <location>
        <begin position="473"/>
        <end position="482"/>
    </location>
</feature>
<dbReference type="AlphaFoldDB" id="A0A821ECF4"/>
<feature type="region of interest" description="Disordered" evidence="1">
    <location>
        <begin position="38"/>
        <end position="61"/>
    </location>
</feature>
<feature type="region of interest" description="Disordered" evidence="1">
    <location>
        <begin position="467"/>
        <end position="502"/>
    </location>
</feature>
<evidence type="ECO:0000313" key="2">
    <source>
        <dbReference type="EMBL" id="CAF3343619.1"/>
    </source>
</evidence>
<reference evidence="3" key="1">
    <citation type="submission" date="2021-02" db="EMBL/GenBank/DDBJ databases">
        <authorList>
            <person name="Nowell W R."/>
        </authorList>
    </citation>
    <scope>NUCLEOTIDE SEQUENCE</scope>
</reference>